<keyword evidence="2" id="KW-1185">Reference proteome</keyword>
<dbReference type="WBParaSite" id="PgR114_g012_t01">
    <property type="protein sequence ID" value="PgR114_g012_t01"/>
    <property type="gene ID" value="PgR114_g012"/>
</dbReference>
<protein>
    <submittedName>
        <fullName evidence="3">Uncharacterized protein</fullName>
    </submittedName>
</protein>
<dbReference type="AlphaFoldDB" id="A0A915CB91"/>
<organism evidence="2 3">
    <name type="scientific">Parascaris univalens</name>
    <name type="common">Nematode worm</name>
    <dbReference type="NCBI Taxonomy" id="6257"/>
    <lineage>
        <taxon>Eukaryota</taxon>
        <taxon>Metazoa</taxon>
        <taxon>Ecdysozoa</taxon>
        <taxon>Nematoda</taxon>
        <taxon>Chromadorea</taxon>
        <taxon>Rhabditida</taxon>
        <taxon>Spirurina</taxon>
        <taxon>Ascaridomorpha</taxon>
        <taxon>Ascaridoidea</taxon>
        <taxon>Ascarididae</taxon>
        <taxon>Parascaris</taxon>
    </lineage>
</organism>
<dbReference type="Proteomes" id="UP000887569">
    <property type="component" value="Unplaced"/>
</dbReference>
<feature type="transmembrane region" description="Helical" evidence="1">
    <location>
        <begin position="44"/>
        <end position="61"/>
    </location>
</feature>
<name>A0A915CB91_PARUN</name>
<evidence type="ECO:0000313" key="3">
    <source>
        <dbReference type="WBParaSite" id="PgR114_g012_t01"/>
    </source>
</evidence>
<keyword evidence="1" id="KW-0472">Membrane</keyword>
<reference evidence="3" key="1">
    <citation type="submission" date="2022-11" db="UniProtKB">
        <authorList>
            <consortium name="WormBaseParasite"/>
        </authorList>
    </citation>
    <scope>IDENTIFICATION</scope>
</reference>
<accession>A0A915CB91</accession>
<keyword evidence="1" id="KW-1133">Transmembrane helix</keyword>
<sequence length="95" mass="10962">MKRLYVGNMVGTILGRIQDEMLTLKSSSITTCAECFLWCSNRFTLIYVLLHFVNVAVLLYLKLPRNLFINVSSKIHLYSGNKKENGFTRKTKLLM</sequence>
<proteinExistence type="predicted"/>
<evidence type="ECO:0000313" key="2">
    <source>
        <dbReference type="Proteomes" id="UP000887569"/>
    </source>
</evidence>
<evidence type="ECO:0000256" key="1">
    <source>
        <dbReference type="SAM" id="Phobius"/>
    </source>
</evidence>
<keyword evidence="1" id="KW-0812">Transmembrane</keyword>